<dbReference type="Pfam" id="PF20789">
    <property type="entry name" value="4HBT_3C"/>
    <property type="match status" value="1"/>
</dbReference>
<gene>
    <name evidence="4" type="ORF">EV666_10265</name>
</gene>
<organism evidence="4 5">
    <name type="scientific">Camelimonas lactis</name>
    <dbReference type="NCBI Taxonomy" id="659006"/>
    <lineage>
        <taxon>Bacteria</taxon>
        <taxon>Pseudomonadati</taxon>
        <taxon>Pseudomonadota</taxon>
        <taxon>Alphaproteobacteria</taxon>
        <taxon>Hyphomicrobiales</taxon>
        <taxon>Chelatococcaceae</taxon>
        <taxon>Camelimonas</taxon>
    </lineage>
</organism>
<comment type="caution">
    <text evidence="4">The sequence shown here is derived from an EMBL/GenBank/DDBJ whole genome shotgun (WGS) entry which is preliminary data.</text>
</comment>
<name>A0A4R2GVU6_9HYPH</name>
<feature type="region of interest" description="Disordered" evidence="1">
    <location>
        <begin position="117"/>
        <end position="137"/>
    </location>
</feature>
<keyword evidence="5" id="KW-1185">Reference proteome</keyword>
<dbReference type="RefSeq" id="WP_132003054.1">
    <property type="nucleotide sequence ID" value="NZ_JBHUNN010000002.1"/>
</dbReference>
<evidence type="ECO:0000256" key="1">
    <source>
        <dbReference type="SAM" id="MobiDB-lite"/>
    </source>
</evidence>
<dbReference type="AlphaFoldDB" id="A0A4R2GVU6"/>
<dbReference type="Pfam" id="PF13622">
    <property type="entry name" value="4HBT_3"/>
    <property type="match status" value="1"/>
</dbReference>
<accession>A0A4R2GVU6</accession>
<reference evidence="4 5" key="1">
    <citation type="submission" date="2019-03" db="EMBL/GenBank/DDBJ databases">
        <title>Genomic Encyclopedia of Type Strains, Phase IV (KMG-IV): sequencing the most valuable type-strain genomes for metagenomic binning, comparative biology and taxonomic classification.</title>
        <authorList>
            <person name="Goeker M."/>
        </authorList>
    </citation>
    <scope>NUCLEOTIDE SEQUENCE [LARGE SCALE GENOMIC DNA]</scope>
    <source>
        <strain evidence="4 5">DSM 22958</strain>
    </source>
</reference>
<dbReference type="InterPro" id="IPR029069">
    <property type="entry name" value="HotDog_dom_sf"/>
</dbReference>
<evidence type="ECO:0000259" key="3">
    <source>
        <dbReference type="Pfam" id="PF20789"/>
    </source>
</evidence>
<dbReference type="OrthoDB" id="1413770at2"/>
<proteinExistence type="predicted"/>
<evidence type="ECO:0000259" key="2">
    <source>
        <dbReference type="Pfam" id="PF13622"/>
    </source>
</evidence>
<dbReference type="InterPro" id="IPR049450">
    <property type="entry name" value="ACOT8-like_C"/>
</dbReference>
<dbReference type="EMBL" id="SLWL01000002">
    <property type="protein sequence ID" value="TCO15089.1"/>
    <property type="molecule type" value="Genomic_DNA"/>
</dbReference>
<feature type="domain" description="Acyl-CoA thioesterase-like N-terminal HotDog" evidence="2">
    <location>
        <begin position="41"/>
        <end position="113"/>
    </location>
</feature>
<feature type="compositionally biased region" description="Polar residues" evidence="1">
    <location>
        <begin position="120"/>
        <end position="129"/>
    </location>
</feature>
<dbReference type="InterPro" id="IPR049449">
    <property type="entry name" value="TesB_ACOT8-like_N"/>
</dbReference>
<evidence type="ECO:0000313" key="5">
    <source>
        <dbReference type="Proteomes" id="UP000294881"/>
    </source>
</evidence>
<protein>
    <submittedName>
        <fullName evidence="4">Acyl-CoA thioesterase</fullName>
    </submittedName>
</protein>
<dbReference type="InterPro" id="IPR042171">
    <property type="entry name" value="Acyl-CoA_hotdog"/>
</dbReference>
<dbReference type="Proteomes" id="UP000294881">
    <property type="component" value="Unassembled WGS sequence"/>
</dbReference>
<sequence>MSENENQSPETISNAYFIQQGDLFVPTKRSLGYWLDNTLTGPAVASLLACCLEREFGGADYIVTRYCVDLLGMIPADPFSVETRMLRSGKRLQLAEASISVGGQLLARASAQFIRRTENPDNPTWQTPDWPSPSPDELAPGKGYGLAAVKPVAPEYARMVREAPDATDSGRGNAPVLGPMAPVACRQAWFRPERLAIDGVPLTPFMRAAMMGDMTSPMTHSSEFGIDFINTDFTLYLHREPVGEWIGLELVSHNARDGVGIGGCWMHDVEGVLGTVNLSAIAQVRRKNAA</sequence>
<dbReference type="Gene3D" id="2.40.160.210">
    <property type="entry name" value="Acyl-CoA thioesterase, double hotdog domain"/>
    <property type="match status" value="1"/>
</dbReference>
<dbReference type="SUPFAM" id="SSF54637">
    <property type="entry name" value="Thioesterase/thiol ester dehydrase-isomerase"/>
    <property type="match status" value="1"/>
</dbReference>
<evidence type="ECO:0000313" key="4">
    <source>
        <dbReference type="EMBL" id="TCO15089.1"/>
    </source>
</evidence>
<feature type="domain" description="Acyl-CoA thioesterase-like C-terminal" evidence="3">
    <location>
        <begin position="175"/>
        <end position="276"/>
    </location>
</feature>